<dbReference type="InterPro" id="IPR036761">
    <property type="entry name" value="TTHA0802/YceI-like_sf"/>
</dbReference>
<feature type="domain" description="Lipid/polyisoprenoid-binding YceI-like" evidence="1">
    <location>
        <begin position="63"/>
        <end position="226"/>
    </location>
</feature>
<dbReference type="PANTHER" id="PTHR34406">
    <property type="entry name" value="PROTEIN YCEI"/>
    <property type="match status" value="1"/>
</dbReference>
<evidence type="ECO:0000259" key="1">
    <source>
        <dbReference type="SMART" id="SM00867"/>
    </source>
</evidence>
<gene>
    <name evidence="2" type="ORF">EZ242_18280</name>
</gene>
<reference evidence="2 3" key="1">
    <citation type="submission" date="2019-03" db="EMBL/GenBank/DDBJ databases">
        <title>Ramlibacter rhizophilus CCTCC AB2015357, whole genome shotgun sequence.</title>
        <authorList>
            <person name="Zhang X."/>
            <person name="Feng G."/>
            <person name="Zhu H."/>
        </authorList>
    </citation>
    <scope>NUCLEOTIDE SEQUENCE [LARGE SCALE GENOMIC DNA]</scope>
    <source>
        <strain evidence="2 3">CCTCC AB2015357</strain>
    </source>
</reference>
<name>A0A4Z0BGF6_9BURK</name>
<evidence type="ECO:0000313" key="3">
    <source>
        <dbReference type="Proteomes" id="UP000297564"/>
    </source>
</evidence>
<sequence>MCVNAQAAEMPLPSIAASFTPTPIPPMTAFVLTSRVRTFAALATFGLATSAFASTPPAPAAGTYKIDPAHSGTFFEVGHLGGVSRFMGRFRDMSGELVVDAPEKSRVKVEVKTDSVDSNHDGLDKHLKSPDFFSAVQFPTMSFTSTGVTLNPAGEGTLAGNLTLRGVTRPVTFKLRHVGTGKGMRGEQRVGYVATGTIKRTDFGVNFGAPNAATDEVDLRINIEAVKQ</sequence>
<dbReference type="AlphaFoldDB" id="A0A4Z0BGF6"/>
<accession>A0A4Z0BGF6</accession>
<evidence type="ECO:0000313" key="2">
    <source>
        <dbReference type="EMBL" id="TFY97469.1"/>
    </source>
</evidence>
<dbReference type="Gene3D" id="2.40.128.110">
    <property type="entry name" value="Lipid/polyisoprenoid-binding, YceI-like"/>
    <property type="match status" value="1"/>
</dbReference>
<dbReference type="SUPFAM" id="SSF101874">
    <property type="entry name" value="YceI-like"/>
    <property type="match status" value="1"/>
</dbReference>
<dbReference type="EMBL" id="SMLL01000007">
    <property type="protein sequence ID" value="TFY97469.1"/>
    <property type="molecule type" value="Genomic_DNA"/>
</dbReference>
<keyword evidence="3" id="KW-1185">Reference proteome</keyword>
<dbReference type="OrthoDB" id="9811006at2"/>
<dbReference type="InterPro" id="IPR007372">
    <property type="entry name" value="Lipid/polyisoprenoid-bd_YceI"/>
</dbReference>
<comment type="caution">
    <text evidence="2">The sequence shown here is derived from an EMBL/GenBank/DDBJ whole genome shotgun (WGS) entry which is preliminary data.</text>
</comment>
<protein>
    <submittedName>
        <fullName evidence="2">Polyisoprenoid-binding protein</fullName>
    </submittedName>
</protein>
<dbReference type="Proteomes" id="UP000297564">
    <property type="component" value="Unassembled WGS sequence"/>
</dbReference>
<organism evidence="2 3">
    <name type="scientific">Ramlibacter rhizophilus</name>
    <dbReference type="NCBI Taxonomy" id="1781167"/>
    <lineage>
        <taxon>Bacteria</taxon>
        <taxon>Pseudomonadati</taxon>
        <taxon>Pseudomonadota</taxon>
        <taxon>Betaproteobacteria</taxon>
        <taxon>Burkholderiales</taxon>
        <taxon>Comamonadaceae</taxon>
        <taxon>Ramlibacter</taxon>
    </lineage>
</organism>
<dbReference type="Pfam" id="PF04264">
    <property type="entry name" value="YceI"/>
    <property type="match status" value="1"/>
</dbReference>
<dbReference type="PANTHER" id="PTHR34406:SF1">
    <property type="entry name" value="PROTEIN YCEI"/>
    <property type="match status" value="1"/>
</dbReference>
<proteinExistence type="predicted"/>
<dbReference type="SMART" id="SM00867">
    <property type="entry name" value="YceI"/>
    <property type="match status" value="1"/>
</dbReference>